<feature type="chain" id="PRO_5046599162" evidence="2">
    <location>
        <begin position="21"/>
        <end position="304"/>
    </location>
</feature>
<dbReference type="SUPFAM" id="SSF82171">
    <property type="entry name" value="DPP6 N-terminal domain-like"/>
    <property type="match status" value="1"/>
</dbReference>
<proteinExistence type="predicted"/>
<comment type="caution">
    <text evidence="3">The sequence shown here is derived from an EMBL/GenBank/DDBJ whole genome shotgun (WGS) entry which is preliminary data.</text>
</comment>
<dbReference type="InterPro" id="IPR011659">
    <property type="entry name" value="WD40"/>
</dbReference>
<feature type="region of interest" description="Disordered" evidence="1">
    <location>
        <begin position="277"/>
        <end position="304"/>
    </location>
</feature>
<evidence type="ECO:0000256" key="2">
    <source>
        <dbReference type="SAM" id="SignalP"/>
    </source>
</evidence>
<keyword evidence="2" id="KW-0732">Signal</keyword>
<dbReference type="Proteomes" id="UP001620408">
    <property type="component" value="Unassembled WGS sequence"/>
</dbReference>
<gene>
    <name evidence="3" type="ORF">ISS97_10765</name>
</gene>
<reference evidence="3 4" key="1">
    <citation type="submission" date="2020-10" db="EMBL/GenBank/DDBJ databases">
        <title>Phylogeny of dyella-like bacteria.</title>
        <authorList>
            <person name="Fu J."/>
        </authorList>
    </citation>
    <scope>NUCLEOTIDE SEQUENCE [LARGE SCALE GENOMIC DNA]</scope>
    <source>
        <strain evidence="3 4">BB4</strain>
    </source>
</reference>
<name>A0ABW8K4C6_9GAMM</name>
<evidence type="ECO:0000313" key="3">
    <source>
        <dbReference type="EMBL" id="MFK2917742.1"/>
    </source>
</evidence>
<dbReference type="InterPro" id="IPR011042">
    <property type="entry name" value="6-blade_b-propeller_TolB-like"/>
</dbReference>
<dbReference type="EMBL" id="JADIKD010000010">
    <property type="protein sequence ID" value="MFK2917742.1"/>
    <property type="molecule type" value="Genomic_DNA"/>
</dbReference>
<feature type="compositionally biased region" description="Polar residues" evidence="1">
    <location>
        <begin position="294"/>
        <end position="304"/>
    </location>
</feature>
<evidence type="ECO:0000313" key="4">
    <source>
        <dbReference type="Proteomes" id="UP001620408"/>
    </source>
</evidence>
<evidence type="ECO:0000256" key="1">
    <source>
        <dbReference type="SAM" id="MobiDB-lite"/>
    </source>
</evidence>
<dbReference type="Pfam" id="PF07676">
    <property type="entry name" value="PD40"/>
    <property type="match status" value="4"/>
</dbReference>
<dbReference type="Gene3D" id="2.120.10.30">
    <property type="entry name" value="TolB, C-terminal domain"/>
    <property type="match status" value="1"/>
</dbReference>
<organism evidence="3 4">
    <name type="scientific">Dyella koreensis</name>
    <dbReference type="NCBI Taxonomy" id="311235"/>
    <lineage>
        <taxon>Bacteria</taxon>
        <taxon>Pseudomonadati</taxon>
        <taxon>Pseudomonadota</taxon>
        <taxon>Gammaproteobacteria</taxon>
        <taxon>Lysobacterales</taxon>
        <taxon>Rhodanobacteraceae</taxon>
        <taxon>Dyella</taxon>
    </lineage>
</organism>
<sequence>MPMKRCLAVLLAVVAPVCSASDKTPATVQPWTPTGVSSDLFESHPAFDPQTGALYFVRSSKKFSGWRILTSHCDGKTWTTPVDAPFAGPGTEADPWFTPDGHTIYFISTRATGSMKSKDLDIWKADRAPDGSWKPPVRLPPPVNSDEAEWFPRLAPDGWLYFGSNRPGGLGKNDIWRARENSPGQWTVENAGPAINSAGDEYEPLPSPDGKRLIVEADGGLYESRLGPKGWLPKVKLGPEINVNGSEIGAMFSPSGKSLLFARDTGEPKSGEFFVWQPEGKEAWPPMCGDTASKKSPGSSANPK</sequence>
<keyword evidence="4" id="KW-1185">Reference proteome</keyword>
<feature type="signal peptide" evidence="2">
    <location>
        <begin position="1"/>
        <end position="20"/>
    </location>
</feature>
<accession>A0ABW8K4C6</accession>
<protein>
    <submittedName>
        <fullName evidence="3">PD40 domain-containing protein</fullName>
    </submittedName>
</protein>